<proteinExistence type="predicted"/>
<dbReference type="NCBIfam" id="NF038310">
    <property type="entry name" value="lysogeny_AimR"/>
    <property type="match status" value="1"/>
</dbReference>
<dbReference type="InterPro" id="IPR047705">
    <property type="entry name" value="AimR-like"/>
</dbReference>
<protein>
    <submittedName>
        <fullName evidence="1">Uncharacterized protein</fullName>
    </submittedName>
</protein>
<gene>
    <name evidence="1" type="ORF">SAMN05421737_10594</name>
</gene>
<dbReference type="Pfam" id="PF22871">
    <property type="entry name" value="AimR"/>
    <property type="match status" value="1"/>
</dbReference>
<dbReference type="RefSeq" id="WP_090775456.1">
    <property type="nucleotide sequence ID" value="NZ_FMYM01000005.1"/>
</dbReference>
<keyword evidence="2" id="KW-1185">Reference proteome</keyword>
<organism evidence="1 2">
    <name type="scientific">Shouchella lonarensis</name>
    <dbReference type="NCBI Taxonomy" id="1464122"/>
    <lineage>
        <taxon>Bacteria</taxon>
        <taxon>Bacillati</taxon>
        <taxon>Bacillota</taxon>
        <taxon>Bacilli</taxon>
        <taxon>Bacillales</taxon>
        <taxon>Bacillaceae</taxon>
        <taxon>Shouchella</taxon>
    </lineage>
</organism>
<dbReference type="Proteomes" id="UP000242662">
    <property type="component" value="Unassembled WGS sequence"/>
</dbReference>
<accession>A0A1G6IK63</accession>
<evidence type="ECO:0000313" key="1">
    <source>
        <dbReference type="EMBL" id="SDC06972.1"/>
    </source>
</evidence>
<sequence>MSKDVKAVELDTVRDITDKTRELLESIGLWGKADAWTPAMMWHLAKGENSDGIKMRDQICFEQVILATKRMVPERMMDLMNEYICALDRESRDHLKDAMEYATLYNQKEVLRKIIERNRNDVHLEEWLMVYSLLLEVLEGNLSYKGIINKSRDLVGHVFDTVLKTRLELLEVYAYERLGYTEKATSLIDHLPEKFLRIQQGFTKSVLASRAALSMANCLLFVKGDSERAHQQYLSAVKNDSPSEVMLAYVNHGLGLSTLFFEDGRCLQYIRKAISHAKQAGLTEYAEMLEREDYPFIRNVQGEKFDLTGVVQEEKIHQYIVRGNSEEALRLIEEVEKQGKDSAFLTYYKGKATKDKFTLARALERFEVESKLHLLPLVKREIGIPFKKEEDVS</sequence>
<reference evidence="2" key="1">
    <citation type="submission" date="2016-09" db="EMBL/GenBank/DDBJ databases">
        <authorList>
            <person name="Varghese N."/>
            <person name="Submissions S."/>
        </authorList>
    </citation>
    <scope>NUCLEOTIDE SEQUENCE [LARGE SCALE GENOMIC DNA]</scope>
    <source>
        <strain evidence="2">25nlg</strain>
    </source>
</reference>
<name>A0A1G6IK63_9BACI</name>
<evidence type="ECO:0000313" key="2">
    <source>
        <dbReference type="Proteomes" id="UP000242662"/>
    </source>
</evidence>
<dbReference type="OrthoDB" id="2942564at2"/>
<dbReference type="AlphaFoldDB" id="A0A1G6IK63"/>
<dbReference type="EMBL" id="FMYM01000005">
    <property type="protein sequence ID" value="SDC06972.1"/>
    <property type="molecule type" value="Genomic_DNA"/>
</dbReference>
<dbReference type="STRING" id="1464122.SAMN05421737_10594"/>